<dbReference type="Proteomes" id="UP000232710">
    <property type="component" value="Segment"/>
</dbReference>
<evidence type="ECO:0000256" key="1">
    <source>
        <dbReference type="SAM" id="Coils"/>
    </source>
</evidence>
<dbReference type="EMBL" id="JF974320">
    <property type="protein sequence ID" value="AET84960.1"/>
    <property type="molecule type" value="Genomic_DNA"/>
</dbReference>
<reference evidence="2 3" key="1">
    <citation type="submission" date="2010-12" db="EMBL/GenBank/DDBJ databases">
        <title>The Genome Sequence of Micromonas pusilla virus SP1.</title>
        <authorList>
            <consortium name="The Broad Institute Genome Sequencing Platform"/>
            <person name="Henn M.R."/>
            <person name="Suttle C."/>
            <person name="Winget D."/>
            <person name="Chan A."/>
            <person name="Levin J."/>
            <person name="Malboeuf C."/>
            <person name="Casali M."/>
            <person name="Russ C."/>
            <person name="Lennon N."/>
            <person name="Chapman S.B."/>
            <person name="Erlich R."/>
            <person name="Young S.K."/>
            <person name="Yandava C."/>
            <person name="Zeng Q."/>
            <person name="Alvarado L."/>
            <person name="Anderson S."/>
            <person name="Berlin A."/>
            <person name="Chen Z."/>
            <person name="Freedman E."/>
            <person name="Gellesch M."/>
            <person name="Goldberg J."/>
            <person name="Green L."/>
            <person name="Griggs A."/>
            <person name="Gujja S."/>
            <person name="Heilman E.R."/>
            <person name="Heiman D."/>
            <person name="Hollinger A."/>
            <person name="Howarth C."/>
            <person name="Larson L."/>
            <person name="Mehta T."/>
            <person name="Pearson M."/>
            <person name="Roberts A."/>
            <person name="Ryan E."/>
            <person name="Saif S."/>
            <person name="Shea T."/>
            <person name="Shenoy N."/>
            <person name="Sisk P."/>
            <person name="Stolte C."/>
            <person name="Sykes S."/>
            <person name="White J."/>
            <person name="Haas B."/>
            <person name="Nusbaum C."/>
            <person name="Birren B."/>
        </authorList>
    </citation>
    <scope>NUCLEOTIDE SEQUENCE [LARGE SCALE GENOMIC DNA]</scope>
    <source>
        <strain evidence="2 3">SP1</strain>
    </source>
</reference>
<accession>G9E6D3</accession>
<evidence type="ECO:0000313" key="2">
    <source>
        <dbReference type="EMBL" id="AET84960.1"/>
    </source>
</evidence>
<organismHost>
    <name type="scientific">Micromonas pusilla</name>
    <name type="common">Picoplanktonic green alga</name>
    <name type="synonym">Chromulina pusilla</name>
    <dbReference type="NCBI Taxonomy" id="38833"/>
</organismHost>
<keyword evidence="1" id="KW-0175">Coiled coil</keyword>
<name>G9E6D3_MPSP1</name>
<protein>
    <submittedName>
        <fullName evidence="2">Uncharacterized protein</fullName>
    </submittedName>
</protein>
<feature type="coiled-coil region" evidence="1">
    <location>
        <begin position="28"/>
        <end position="62"/>
    </location>
</feature>
<evidence type="ECO:0000313" key="3">
    <source>
        <dbReference type="Proteomes" id="UP000232710"/>
    </source>
</evidence>
<gene>
    <name evidence="2" type="ORF">MPXG_00162</name>
</gene>
<keyword evidence="3" id="KW-1185">Reference proteome</keyword>
<organism evidence="2 3">
    <name type="scientific">Micromonas pusilla virus SP1</name>
    <name type="common">MpV-SP1</name>
    <dbReference type="NCBI Taxonomy" id="373996"/>
    <lineage>
        <taxon>Viruses</taxon>
        <taxon>Varidnaviria</taxon>
        <taxon>Bamfordvirae</taxon>
        <taxon>Nucleocytoviricota</taxon>
        <taxon>Megaviricetes</taxon>
        <taxon>Algavirales</taxon>
        <taxon>Phycodnaviridae</taxon>
        <taxon>Prasinovirus</taxon>
        <taxon>Prasinovirus micromonas</taxon>
    </lineage>
</organism>
<proteinExistence type="predicted"/>
<sequence>MATLIHTYNLTGGSERAKPVKRRRVTALESLQRKSEKDTLKISELQEEVRKHKMAQKKLKMLTQWNLRSTESSLKDVRDILHILEELYGEFSYDEL</sequence>